<keyword evidence="3" id="KW-0808">Transferase</keyword>
<evidence type="ECO:0000313" key="3">
    <source>
        <dbReference type="EMBL" id="AZV41924.1"/>
    </source>
</evidence>
<dbReference type="GO" id="GO:0016301">
    <property type="term" value="F:kinase activity"/>
    <property type="evidence" value="ECO:0007669"/>
    <property type="project" value="UniProtKB-KW"/>
</dbReference>
<proteinExistence type="predicted"/>
<accession>A0A3Q9RLH7</accession>
<name>A0A3Q9RLH7_9BACI</name>
<feature type="modified residue" description="4-aspartylphosphate" evidence="1">
    <location>
        <position position="47"/>
    </location>
</feature>
<reference evidence="3 4" key="1">
    <citation type="submission" date="2018-01" db="EMBL/GenBank/DDBJ databases">
        <title>Bacillus asahii Genome sequencing and assembly.</title>
        <authorList>
            <person name="Jiang H."/>
            <person name="Feng Y."/>
            <person name="Zhao F."/>
            <person name="Lin X."/>
        </authorList>
    </citation>
    <scope>NUCLEOTIDE SEQUENCE [LARGE SCALE GENOMIC DNA]</scope>
    <source>
        <strain evidence="3 4">OM18</strain>
    </source>
</reference>
<organism evidence="3 4">
    <name type="scientific">Peribacillus asahii</name>
    <dbReference type="NCBI Taxonomy" id="228899"/>
    <lineage>
        <taxon>Bacteria</taxon>
        <taxon>Bacillati</taxon>
        <taxon>Bacillota</taxon>
        <taxon>Bacilli</taxon>
        <taxon>Bacillales</taxon>
        <taxon>Bacillaceae</taxon>
        <taxon>Peribacillus</taxon>
    </lineage>
</organism>
<dbReference type="AlphaFoldDB" id="A0A3Q9RLH7"/>
<evidence type="ECO:0000259" key="2">
    <source>
        <dbReference type="PROSITE" id="PS50110"/>
    </source>
</evidence>
<dbReference type="EMBL" id="CP026095">
    <property type="protein sequence ID" value="AZV41924.1"/>
    <property type="molecule type" value="Genomic_DNA"/>
</dbReference>
<evidence type="ECO:0000313" key="4">
    <source>
        <dbReference type="Proteomes" id="UP000283095"/>
    </source>
</evidence>
<sequence length="58" mass="6475">MVDDHPENLLALEAVLSSPNYNLVCATSGKEALKCLLKQEFAVILLDVQCTDAWIKWI</sequence>
<dbReference type="Gene3D" id="3.40.50.2300">
    <property type="match status" value="1"/>
</dbReference>
<dbReference type="InterPro" id="IPR001789">
    <property type="entry name" value="Sig_transdc_resp-reg_receiver"/>
</dbReference>
<gene>
    <name evidence="3" type="ORF">BAOM_1314</name>
</gene>
<keyword evidence="1" id="KW-0597">Phosphoprotein</keyword>
<dbReference type="InterPro" id="IPR011006">
    <property type="entry name" value="CheY-like_superfamily"/>
</dbReference>
<dbReference type="Pfam" id="PF00072">
    <property type="entry name" value="Response_reg"/>
    <property type="match status" value="1"/>
</dbReference>
<dbReference type="GO" id="GO:0000160">
    <property type="term" value="P:phosphorelay signal transduction system"/>
    <property type="evidence" value="ECO:0007669"/>
    <property type="project" value="InterPro"/>
</dbReference>
<feature type="domain" description="Response regulatory" evidence="2">
    <location>
        <begin position="1"/>
        <end position="58"/>
    </location>
</feature>
<evidence type="ECO:0000256" key="1">
    <source>
        <dbReference type="PROSITE-ProRule" id="PRU00169"/>
    </source>
</evidence>
<protein>
    <submittedName>
        <fullName evidence="3">Histidine kinase</fullName>
    </submittedName>
</protein>
<dbReference type="KEGG" id="pasa:BAOM_1314"/>
<dbReference type="PROSITE" id="PS50110">
    <property type="entry name" value="RESPONSE_REGULATORY"/>
    <property type="match status" value="1"/>
</dbReference>
<dbReference type="SUPFAM" id="SSF52172">
    <property type="entry name" value="CheY-like"/>
    <property type="match status" value="1"/>
</dbReference>
<dbReference type="Proteomes" id="UP000283095">
    <property type="component" value="Chromosome"/>
</dbReference>
<keyword evidence="3" id="KW-0418">Kinase</keyword>